<comment type="caution">
    <text evidence="2">The sequence shown here is derived from an EMBL/GenBank/DDBJ whole genome shotgun (WGS) entry which is preliminary data.</text>
</comment>
<accession>A0A3M7PKZ1</accession>
<evidence type="ECO:0000256" key="1">
    <source>
        <dbReference type="SAM" id="MobiDB-lite"/>
    </source>
</evidence>
<proteinExistence type="predicted"/>
<sequence length="67" mass="7862">MTTIKLIINYTYYNRVQQPAIQTHNQTFNQYGNRHSFTEETTKQPIKTSKQPAKRFVSIKKNAISNT</sequence>
<feature type="region of interest" description="Disordered" evidence="1">
    <location>
        <begin position="38"/>
        <end position="67"/>
    </location>
</feature>
<dbReference type="EMBL" id="REGN01010226">
    <property type="protein sequence ID" value="RMZ99414.1"/>
    <property type="molecule type" value="Genomic_DNA"/>
</dbReference>
<keyword evidence="3" id="KW-1185">Reference proteome</keyword>
<organism evidence="2 3">
    <name type="scientific">Brachionus plicatilis</name>
    <name type="common">Marine rotifer</name>
    <name type="synonym">Brachionus muelleri</name>
    <dbReference type="NCBI Taxonomy" id="10195"/>
    <lineage>
        <taxon>Eukaryota</taxon>
        <taxon>Metazoa</taxon>
        <taxon>Spiralia</taxon>
        <taxon>Gnathifera</taxon>
        <taxon>Rotifera</taxon>
        <taxon>Eurotatoria</taxon>
        <taxon>Monogononta</taxon>
        <taxon>Pseudotrocha</taxon>
        <taxon>Ploima</taxon>
        <taxon>Brachionidae</taxon>
        <taxon>Brachionus</taxon>
    </lineage>
</organism>
<gene>
    <name evidence="2" type="ORF">BpHYR1_003120</name>
</gene>
<protein>
    <submittedName>
        <fullName evidence="2">Uncharacterized protein</fullName>
    </submittedName>
</protein>
<name>A0A3M7PKZ1_BRAPC</name>
<evidence type="ECO:0000313" key="3">
    <source>
        <dbReference type="Proteomes" id="UP000276133"/>
    </source>
</evidence>
<reference evidence="2 3" key="1">
    <citation type="journal article" date="2018" name="Sci. Rep.">
        <title>Genomic signatures of local adaptation to the degree of environmental predictability in rotifers.</title>
        <authorList>
            <person name="Franch-Gras L."/>
            <person name="Hahn C."/>
            <person name="Garcia-Roger E.M."/>
            <person name="Carmona M.J."/>
            <person name="Serra M."/>
            <person name="Gomez A."/>
        </authorList>
    </citation>
    <scope>NUCLEOTIDE SEQUENCE [LARGE SCALE GENOMIC DNA]</scope>
    <source>
        <strain evidence="2">HYR1</strain>
    </source>
</reference>
<dbReference type="Proteomes" id="UP000276133">
    <property type="component" value="Unassembled WGS sequence"/>
</dbReference>
<evidence type="ECO:0000313" key="2">
    <source>
        <dbReference type="EMBL" id="RMZ99414.1"/>
    </source>
</evidence>
<dbReference type="AlphaFoldDB" id="A0A3M7PKZ1"/>